<dbReference type="RefSeq" id="WP_169417332.1">
    <property type="nucleotide sequence ID" value="NZ_JABBFX010000001.1"/>
</dbReference>
<keyword evidence="3" id="KW-1185">Reference proteome</keyword>
<dbReference type="SUPFAM" id="SSF75169">
    <property type="entry name" value="DsrEFH-like"/>
    <property type="match status" value="1"/>
</dbReference>
<dbReference type="Proteomes" id="UP000541185">
    <property type="component" value="Unassembled WGS sequence"/>
</dbReference>
<dbReference type="Pfam" id="PF02635">
    <property type="entry name" value="DsrE"/>
    <property type="match status" value="1"/>
</dbReference>
<keyword evidence="1" id="KW-0732">Signal</keyword>
<reference evidence="2 3" key="1">
    <citation type="submission" date="2020-04" db="EMBL/GenBank/DDBJ databases">
        <title>Ramlibacter sp. G-1-2-2 isolated from soil.</title>
        <authorList>
            <person name="Dahal R.H."/>
        </authorList>
    </citation>
    <scope>NUCLEOTIDE SEQUENCE [LARGE SCALE GENOMIC DNA]</scope>
    <source>
        <strain evidence="2 3">G-1-2-2</strain>
    </source>
</reference>
<proteinExistence type="predicted"/>
<sequence length="142" mass="15287">MTTRRVFLAAAALPAFLLALPVLAQQQANRNRVVMQVSDNDPGKWNLALNNATNIQKELGMDDVDVEIVVYGPGIGMLKAGSPVAPRISSALTNGVKVVACENTMAGMHLQKSDMLPDIGYVPAGVVELMKKQQQGWAYVRP</sequence>
<dbReference type="PANTHER" id="PTHR37691:SF1">
    <property type="entry name" value="BLR3518 PROTEIN"/>
    <property type="match status" value="1"/>
</dbReference>
<dbReference type="AlphaFoldDB" id="A0A848H5W9"/>
<accession>A0A848H5W9</accession>
<organism evidence="2 3">
    <name type="scientific">Ramlibacter agri</name>
    <dbReference type="NCBI Taxonomy" id="2728837"/>
    <lineage>
        <taxon>Bacteria</taxon>
        <taxon>Pseudomonadati</taxon>
        <taxon>Pseudomonadota</taxon>
        <taxon>Betaproteobacteria</taxon>
        <taxon>Burkholderiales</taxon>
        <taxon>Comamonadaceae</taxon>
        <taxon>Ramlibacter</taxon>
    </lineage>
</organism>
<dbReference type="EMBL" id="JABBFX010000001">
    <property type="protein sequence ID" value="NML43098.1"/>
    <property type="molecule type" value="Genomic_DNA"/>
</dbReference>
<comment type="caution">
    <text evidence="2">The sequence shown here is derived from an EMBL/GenBank/DDBJ whole genome shotgun (WGS) entry which is preliminary data.</text>
</comment>
<feature type="chain" id="PRO_5032976490" description="DsrE family protein" evidence="1">
    <location>
        <begin position="25"/>
        <end position="142"/>
    </location>
</feature>
<evidence type="ECO:0000313" key="3">
    <source>
        <dbReference type="Proteomes" id="UP000541185"/>
    </source>
</evidence>
<gene>
    <name evidence="2" type="ORF">HHL11_05000</name>
</gene>
<dbReference type="Gene3D" id="3.40.1260.10">
    <property type="entry name" value="DsrEFH-like"/>
    <property type="match status" value="1"/>
</dbReference>
<protein>
    <recommendedName>
        <fullName evidence="4">DsrE family protein</fullName>
    </recommendedName>
</protein>
<evidence type="ECO:0000256" key="1">
    <source>
        <dbReference type="SAM" id="SignalP"/>
    </source>
</evidence>
<evidence type="ECO:0008006" key="4">
    <source>
        <dbReference type="Google" id="ProtNLM"/>
    </source>
</evidence>
<dbReference type="InterPro" id="IPR006311">
    <property type="entry name" value="TAT_signal"/>
</dbReference>
<feature type="signal peptide" evidence="1">
    <location>
        <begin position="1"/>
        <end position="24"/>
    </location>
</feature>
<evidence type="ECO:0000313" key="2">
    <source>
        <dbReference type="EMBL" id="NML43098.1"/>
    </source>
</evidence>
<dbReference type="InterPro" id="IPR027396">
    <property type="entry name" value="DsrEFH-like"/>
</dbReference>
<name>A0A848H5W9_9BURK</name>
<dbReference type="PANTHER" id="PTHR37691">
    <property type="entry name" value="BLR3518 PROTEIN"/>
    <property type="match status" value="1"/>
</dbReference>
<dbReference type="PROSITE" id="PS51318">
    <property type="entry name" value="TAT"/>
    <property type="match status" value="1"/>
</dbReference>
<dbReference type="InterPro" id="IPR003787">
    <property type="entry name" value="Sulphur_relay_DsrE/F-like"/>
</dbReference>